<name>A0ACB7T8Y3_HYAAI</name>
<evidence type="ECO:0000313" key="2">
    <source>
        <dbReference type="Proteomes" id="UP000821845"/>
    </source>
</evidence>
<accession>A0ACB7T8Y3</accession>
<evidence type="ECO:0000313" key="1">
    <source>
        <dbReference type="EMBL" id="KAH6941334.1"/>
    </source>
</evidence>
<dbReference type="Proteomes" id="UP000821845">
    <property type="component" value="Chromosome 11"/>
</dbReference>
<gene>
    <name evidence="1" type="ORF">HPB50_016309</name>
</gene>
<comment type="caution">
    <text evidence="1">The sequence shown here is derived from an EMBL/GenBank/DDBJ whole genome shotgun (WGS) entry which is preliminary data.</text>
</comment>
<proteinExistence type="predicted"/>
<protein>
    <submittedName>
        <fullName evidence="1">Uncharacterized protein</fullName>
    </submittedName>
</protein>
<dbReference type="EMBL" id="CM023491">
    <property type="protein sequence ID" value="KAH6941334.1"/>
    <property type="molecule type" value="Genomic_DNA"/>
</dbReference>
<sequence length="142" mass="16176">MAAFGCERTVETSLHEAVEDRECRVYFSILHCVLNQKDYVITIKVAWVLLEKNCGHKAQLHSAIRRIYLQLADVETAQSHFHKAEALYHSMTQEGGHEIHINKGTIALALNSYAEAYHFYDEASKLQPKNPLFTNNMAVCLL</sequence>
<reference evidence="1" key="1">
    <citation type="submission" date="2020-05" db="EMBL/GenBank/DDBJ databases">
        <title>Large-scale comparative analyses of tick genomes elucidate their genetic diversity and vector capacities.</title>
        <authorList>
            <person name="Jia N."/>
            <person name="Wang J."/>
            <person name="Shi W."/>
            <person name="Du L."/>
            <person name="Sun Y."/>
            <person name="Zhan W."/>
            <person name="Jiang J."/>
            <person name="Wang Q."/>
            <person name="Zhang B."/>
            <person name="Ji P."/>
            <person name="Sakyi L.B."/>
            <person name="Cui X."/>
            <person name="Yuan T."/>
            <person name="Jiang B."/>
            <person name="Yang W."/>
            <person name="Lam T.T.-Y."/>
            <person name="Chang Q."/>
            <person name="Ding S."/>
            <person name="Wang X."/>
            <person name="Zhu J."/>
            <person name="Ruan X."/>
            <person name="Zhao L."/>
            <person name="Wei J."/>
            <person name="Que T."/>
            <person name="Du C."/>
            <person name="Cheng J."/>
            <person name="Dai P."/>
            <person name="Han X."/>
            <person name="Huang E."/>
            <person name="Gao Y."/>
            <person name="Liu J."/>
            <person name="Shao H."/>
            <person name="Ye R."/>
            <person name="Li L."/>
            <person name="Wei W."/>
            <person name="Wang X."/>
            <person name="Wang C."/>
            <person name="Yang T."/>
            <person name="Huo Q."/>
            <person name="Li W."/>
            <person name="Guo W."/>
            <person name="Chen H."/>
            <person name="Zhou L."/>
            <person name="Ni X."/>
            <person name="Tian J."/>
            <person name="Zhou Y."/>
            <person name="Sheng Y."/>
            <person name="Liu T."/>
            <person name="Pan Y."/>
            <person name="Xia L."/>
            <person name="Li J."/>
            <person name="Zhao F."/>
            <person name="Cao W."/>
        </authorList>
    </citation>
    <scope>NUCLEOTIDE SEQUENCE</scope>
    <source>
        <strain evidence="1">Hyas-2018</strain>
    </source>
</reference>
<keyword evidence="2" id="KW-1185">Reference proteome</keyword>
<organism evidence="1 2">
    <name type="scientific">Hyalomma asiaticum</name>
    <name type="common">Tick</name>
    <dbReference type="NCBI Taxonomy" id="266040"/>
    <lineage>
        <taxon>Eukaryota</taxon>
        <taxon>Metazoa</taxon>
        <taxon>Ecdysozoa</taxon>
        <taxon>Arthropoda</taxon>
        <taxon>Chelicerata</taxon>
        <taxon>Arachnida</taxon>
        <taxon>Acari</taxon>
        <taxon>Parasitiformes</taxon>
        <taxon>Ixodida</taxon>
        <taxon>Ixodoidea</taxon>
        <taxon>Ixodidae</taxon>
        <taxon>Hyalomminae</taxon>
        <taxon>Hyalomma</taxon>
    </lineage>
</organism>